<evidence type="ECO:0000256" key="9">
    <source>
        <dbReference type="ARBA" id="ARBA00023306"/>
    </source>
</evidence>
<evidence type="ECO:0000256" key="3">
    <source>
        <dbReference type="ARBA" id="ARBA00022618"/>
    </source>
</evidence>
<evidence type="ECO:0000256" key="8">
    <source>
        <dbReference type="ARBA" id="ARBA00023210"/>
    </source>
</evidence>
<organism evidence="12 13">
    <name type="scientific">Roseibacillus persicicus</name>
    <dbReference type="NCBI Taxonomy" id="454148"/>
    <lineage>
        <taxon>Bacteria</taxon>
        <taxon>Pseudomonadati</taxon>
        <taxon>Verrucomicrobiota</taxon>
        <taxon>Verrucomicrobiia</taxon>
        <taxon>Verrucomicrobiales</taxon>
        <taxon>Verrucomicrobiaceae</taxon>
        <taxon>Roseibacillus</taxon>
    </lineage>
</organism>
<evidence type="ECO:0000256" key="2">
    <source>
        <dbReference type="ARBA" id="ARBA00009638"/>
    </source>
</evidence>
<dbReference type="InterPro" id="IPR030393">
    <property type="entry name" value="G_ENGB_dom"/>
</dbReference>
<gene>
    <name evidence="10 12" type="primary">engB</name>
    <name evidence="12" type="ORF">GCM10007100_12490</name>
</gene>
<dbReference type="EMBL" id="BMXI01000004">
    <property type="protein sequence ID" value="GHC48138.1"/>
    <property type="molecule type" value="Genomic_DNA"/>
</dbReference>
<evidence type="ECO:0000313" key="13">
    <source>
        <dbReference type="Proteomes" id="UP000644507"/>
    </source>
</evidence>
<dbReference type="PANTHER" id="PTHR11649:SF13">
    <property type="entry name" value="ENGB-TYPE G DOMAIN-CONTAINING PROTEIN"/>
    <property type="match status" value="1"/>
</dbReference>
<dbReference type="Pfam" id="PF01926">
    <property type="entry name" value="MMR_HSR1"/>
    <property type="match status" value="1"/>
</dbReference>
<dbReference type="Proteomes" id="UP000644507">
    <property type="component" value="Unassembled WGS sequence"/>
</dbReference>
<evidence type="ECO:0000256" key="4">
    <source>
        <dbReference type="ARBA" id="ARBA00022723"/>
    </source>
</evidence>
<reference evidence="12" key="2">
    <citation type="submission" date="2020-09" db="EMBL/GenBank/DDBJ databases">
        <authorList>
            <person name="Sun Q."/>
            <person name="Kim S."/>
        </authorList>
    </citation>
    <scope>NUCLEOTIDE SEQUENCE</scope>
    <source>
        <strain evidence="12">KCTC 12988</strain>
    </source>
</reference>
<dbReference type="InterPro" id="IPR006073">
    <property type="entry name" value="GTP-bd"/>
</dbReference>
<keyword evidence="7 10" id="KW-0342">GTP-binding</keyword>
<sequence>MNITQTTFLTSSADLAGCPETNLNEVAFIGRSNVGKSSLLNMLTNRKELAKTSSRPGKTELINFFHIPPKTGHLVDLPGYGYARKSKERRDMFASLITEYITDREQLNHVFVLVDSMIPPQQIDLDFILWLADLGKPHTILFTKTDRLKKTALQKNTDLFKSTLGEHYNPLPESIFTSSKVSTGKSAILAVVREALLG</sequence>
<evidence type="ECO:0000256" key="6">
    <source>
        <dbReference type="ARBA" id="ARBA00022842"/>
    </source>
</evidence>
<proteinExistence type="inferred from homology"/>
<keyword evidence="5 10" id="KW-0547">Nucleotide-binding</keyword>
<evidence type="ECO:0000313" key="12">
    <source>
        <dbReference type="EMBL" id="GHC48138.1"/>
    </source>
</evidence>
<comment type="similarity">
    <text evidence="2 10">Belongs to the TRAFAC class TrmE-Era-EngA-EngB-Septin-like GTPase superfamily. EngB GTPase family.</text>
</comment>
<accession>A0A918WG23</accession>
<comment type="function">
    <text evidence="10">Necessary for normal cell division and for the maintenance of normal septation.</text>
</comment>
<dbReference type="HAMAP" id="MF_00321">
    <property type="entry name" value="GTPase_EngB"/>
    <property type="match status" value="1"/>
</dbReference>
<dbReference type="PANTHER" id="PTHR11649">
    <property type="entry name" value="MSS1/TRME-RELATED GTP-BINDING PROTEIN"/>
    <property type="match status" value="1"/>
</dbReference>
<dbReference type="SUPFAM" id="SSF52540">
    <property type="entry name" value="P-loop containing nucleoside triphosphate hydrolases"/>
    <property type="match status" value="1"/>
</dbReference>
<evidence type="ECO:0000256" key="10">
    <source>
        <dbReference type="HAMAP-Rule" id="MF_00321"/>
    </source>
</evidence>
<dbReference type="GO" id="GO:0005525">
    <property type="term" value="F:GTP binding"/>
    <property type="evidence" value="ECO:0007669"/>
    <property type="project" value="UniProtKB-UniRule"/>
</dbReference>
<feature type="domain" description="EngB-type G" evidence="11">
    <location>
        <begin position="22"/>
        <end position="194"/>
    </location>
</feature>
<dbReference type="CDD" id="cd01876">
    <property type="entry name" value="YihA_EngB"/>
    <property type="match status" value="1"/>
</dbReference>
<dbReference type="Gene3D" id="3.40.50.300">
    <property type="entry name" value="P-loop containing nucleotide triphosphate hydrolases"/>
    <property type="match status" value="1"/>
</dbReference>
<keyword evidence="13" id="KW-1185">Reference proteome</keyword>
<comment type="caution">
    <text evidence="12">The sequence shown here is derived from an EMBL/GenBank/DDBJ whole genome shotgun (WGS) entry which is preliminary data.</text>
</comment>
<keyword evidence="4" id="KW-0479">Metal-binding</keyword>
<keyword evidence="3 10" id="KW-0132">Cell division</keyword>
<dbReference type="InterPro" id="IPR019987">
    <property type="entry name" value="GTP-bd_ribosome_bio_YsxC"/>
</dbReference>
<dbReference type="InterPro" id="IPR027417">
    <property type="entry name" value="P-loop_NTPase"/>
</dbReference>
<comment type="cofactor">
    <cofactor evidence="1">
        <name>Mg(2+)</name>
        <dbReference type="ChEBI" id="CHEBI:18420"/>
    </cofactor>
</comment>
<keyword evidence="6" id="KW-0460">Magnesium</keyword>
<reference evidence="12" key="1">
    <citation type="journal article" date="2014" name="Int. J. Syst. Evol. Microbiol.">
        <title>Complete genome sequence of Corynebacterium casei LMG S-19264T (=DSM 44701T), isolated from a smear-ripened cheese.</title>
        <authorList>
            <consortium name="US DOE Joint Genome Institute (JGI-PGF)"/>
            <person name="Walter F."/>
            <person name="Albersmeier A."/>
            <person name="Kalinowski J."/>
            <person name="Ruckert C."/>
        </authorList>
    </citation>
    <scope>NUCLEOTIDE SEQUENCE</scope>
    <source>
        <strain evidence="12">KCTC 12988</strain>
    </source>
</reference>
<dbReference type="PROSITE" id="PS51706">
    <property type="entry name" value="G_ENGB"/>
    <property type="match status" value="1"/>
</dbReference>
<evidence type="ECO:0000259" key="11">
    <source>
        <dbReference type="PROSITE" id="PS51706"/>
    </source>
</evidence>
<keyword evidence="9 10" id="KW-0131">Cell cycle</keyword>
<keyword evidence="8 10" id="KW-0717">Septation</keyword>
<name>A0A918WG23_9BACT</name>
<dbReference type="NCBIfam" id="TIGR03598">
    <property type="entry name" value="GTPase_YsxC"/>
    <property type="match status" value="1"/>
</dbReference>
<dbReference type="RefSeq" id="WP_189568414.1">
    <property type="nucleotide sequence ID" value="NZ_BMXI01000004.1"/>
</dbReference>
<evidence type="ECO:0000256" key="7">
    <source>
        <dbReference type="ARBA" id="ARBA00023134"/>
    </source>
</evidence>
<dbReference type="AlphaFoldDB" id="A0A918WG23"/>
<protein>
    <recommendedName>
        <fullName evidence="10">Probable GTP-binding protein EngB</fullName>
    </recommendedName>
</protein>
<evidence type="ECO:0000256" key="1">
    <source>
        <dbReference type="ARBA" id="ARBA00001946"/>
    </source>
</evidence>
<dbReference type="GO" id="GO:0046872">
    <property type="term" value="F:metal ion binding"/>
    <property type="evidence" value="ECO:0007669"/>
    <property type="project" value="UniProtKB-KW"/>
</dbReference>
<dbReference type="GO" id="GO:0000917">
    <property type="term" value="P:division septum assembly"/>
    <property type="evidence" value="ECO:0007669"/>
    <property type="project" value="UniProtKB-KW"/>
</dbReference>
<evidence type="ECO:0000256" key="5">
    <source>
        <dbReference type="ARBA" id="ARBA00022741"/>
    </source>
</evidence>